<dbReference type="GO" id="GO:0016791">
    <property type="term" value="F:phosphatase activity"/>
    <property type="evidence" value="ECO:0007669"/>
    <property type="project" value="TreeGrafter"/>
</dbReference>
<dbReference type="OMA" id="TYDTLHC"/>
<dbReference type="SUPFAM" id="SSF53254">
    <property type="entry name" value="Phosphoglycerate mutase-like"/>
    <property type="match status" value="1"/>
</dbReference>
<dbReference type="InParanoid" id="T0R4S2"/>
<dbReference type="PANTHER" id="PTHR11567:SF110">
    <property type="entry name" value="2-PHOSPHOXYLOSE PHOSPHATASE 1"/>
    <property type="match status" value="1"/>
</dbReference>
<dbReference type="InterPro" id="IPR033379">
    <property type="entry name" value="Acid_Pase_AS"/>
</dbReference>
<gene>
    <name evidence="3" type="ORF">SDRG_01338</name>
</gene>
<protein>
    <recommendedName>
        <fullName evidence="5">Histidine acid phosphatase</fullName>
    </recommendedName>
</protein>
<dbReference type="PROSITE" id="PS00778">
    <property type="entry name" value="HIS_ACID_PHOSPHAT_2"/>
    <property type="match status" value="1"/>
</dbReference>
<dbReference type="CDD" id="cd07061">
    <property type="entry name" value="HP_HAP_like"/>
    <property type="match status" value="1"/>
</dbReference>
<dbReference type="InterPro" id="IPR050645">
    <property type="entry name" value="Histidine_acid_phosphatase"/>
</dbReference>
<evidence type="ECO:0000256" key="1">
    <source>
        <dbReference type="ARBA" id="ARBA00005375"/>
    </source>
</evidence>
<organism evidence="3 4">
    <name type="scientific">Saprolegnia diclina (strain VS20)</name>
    <dbReference type="NCBI Taxonomy" id="1156394"/>
    <lineage>
        <taxon>Eukaryota</taxon>
        <taxon>Sar</taxon>
        <taxon>Stramenopiles</taxon>
        <taxon>Oomycota</taxon>
        <taxon>Saprolegniomycetes</taxon>
        <taxon>Saprolegniales</taxon>
        <taxon>Saprolegniaceae</taxon>
        <taxon>Saprolegnia</taxon>
    </lineage>
</organism>
<dbReference type="InterPro" id="IPR000560">
    <property type="entry name" value="His_Pase_clade-2"/>
</dbReference>
<dbReference type="PANTHER" id="PTHR11567">
    <property type="entry name" value="ACID PHOSPHATASE-RELATED"/>
    <property type="match status" value="1"/>
</dbReference>
<dbReference type="RefSeq" id="XP_008605079.1">
    <property type="nucleotide sequence ID" value="XM_008606857.1"/>
</dbReference>
<dbReference type="STRING" id="1156394.T0R4S2"/>
<sequence>MADAPGSLALRHVVVMHRHGDRSPIASHVSPKLSIDETERAYWASQLLTPDDIAILDAAATVHTEDEPKHGGVWPLGQLTRRGMDRMVRRGQALRERYDHFLDDATPTDVYIVSTNITRTIRSAQSVVRGLFPDAPRFQVHTMAPQFLTPIHTGLEYKAFGLHANAVAHATRPGYEALEAEMKALLAIPDDQALHWTVVRDMLVCRKAHGLPVPDGLHDALYEAACDHNAWEWHLLYSDPMQAQRGFVRGLAEIQAHLESIVEKDIDHRLTIISAHDNTLVALVCALGLQIGNVIPNYGAVLAMEIYEDSTTNEHFVLVRFEDAAVSFLGEATPMVPFTAMKRRFDNFAATHAASSAL</sequence>
<dbReference type="VEuPathDB" id="FungiDB:SDRG_01338"/>
<comment type="similarity">
    <text evidence="1">Belongs to the histidine acid phosphatase family.</text>
</comment>
<dbReference type="EMBL" id="JH767134">
    <property type="protein sequence ID" value="EQC41365.1"/>
    <property type="molecule type" value="Genomic_DNA"/>
</dbReference>
<dbReference type="Gene3D" id="3.40.50.1240">
    <property type="entry name" value="Phosphoglycerate mutase-like"/>
    <property type="match status" value="1"/>
</dbReference>
<keyword evidence="2" id="KW-0378">Hydrolase</keyword>
<dbReference type="Pfam" id="PF00328">
    <property type="entry name" value="His_Phos_2"/>
    <property type="match status" value="2"/>
</dbReference>
<proteinExistence type="inferred from homology"/>
<evidence type="ECO:0008006" key="5">
    <source>
        <dbReference type="Google" id="ProtNLM"/>
    </source>
</evidence>
<evidence type="ECO:0000256" key="2">
    <source>
        <dbReference type="ARBA" id="ARBA00022801"/>
    </source>
</evidence>
<name>T0R4S2_SAPDV</name>
<dbReference type="AlphaFoldDB" id="T0R4S2"/>
<keyword evidence="4" id="KW-1185">Reference proteome</keyword>
<evidence type="ECO:0000313" key="4">
    <source>
        <dbReference type="Proteomes" id="UP000030762"/>
    </source>
</evidence>
<dbReference type="OrthoDB" id="10257284at2759"/>
<evidence type="ECO:0000313" key="3">
    <source>
        <dbReference type="EMBL" id="EQC41365.1"/>
    </source>
</evidence>
<dbReference type="InterPro" id="IPR029033">
    <property type="entry name" value="His_PPase_superfam"/>
</dbReference>
<dbReference type="Proteomes" id="UP000030762">
    <property type="component" value="Unassembled WGS sequence"/>
</dbReference>
<dbReference type="PROSITE" id="PS00616">
    <property type="entry name" value="HIS_ACID_PHOSPHAT_1"/>
    <property type="match status" value="1"/>
</dbReference>
<dbReference type="GeneID" id="19942065"/>
<accession>T0R4S2</accession>
<reference evidence="3 4" key="1">
    <citation type="submission" date="2012-04" db="EMBL/GenBank/DDBJ databases">
        <title>The Genome Sequence of Saprolegnia declina VS20.</title>
        <authorList>
            <consortium name="The Broad Institute Genome Sequencing Platform"/>
            <person name="Russ C."/>
            <person name="Nusbaum C."/>
            <person name="Tyler B."/>
            <person name="van West P."/>
            <person name="Dieguez-Uribeondo J."/>
            <person name="de Bruijn I."/>
            <person name="Tripathy S."/>
            <person name="Jiang R."/>
            <person name="Young S.K."/>
            <person name="Zeng Q."/>
            <person name="Gargeya S."/>
            <person name="Fitzgerald M."/>
            <person name="Haas B."/>
            <person name="Abouelleil A."/>
            <person name="Alvarado L."/>
            <person name="Arachchi H.M."/>
            <person name="Berlin A."/>
            <person name="Chapman S.B."/>
            <person name="Goldberg J."/>
            <person name="Griggs A."/>
            <person name="Gujja S."/>
            <person name="Hansen M."/>
            <person name="Howarth C."/>
            <person name="Imamovic A."/>
            <person name="Larimer J."/>
            <person name="McCowen C."/>
            <person name="Montmayeur A."/>
            <person name="Murphy C."/>
            <person name="Neiman D."/>
            <person name="Pearson M."/>
            <person name="Priest M."/>
            <person name="Roberts A."/>
            <person name="Saif S."/>
            <person name="Shea T."/>
            <person name="Sisk P."/>
            <person name="Sykes S."/>
            <person name="Wortman J."/>
            <person name="Nusbaum C."/>
            <person name="Birren B."/>
        </authorList>
    </citation>
    <scope>NUCLEOTIDE SEQUENCE [LARGE SCALE GENOMIC DNA]</scope>
    <source>
        <strain evidence="3 4">VS20</strain>
    </source>
</reference>
<dbReference type="eggNOG" id="KOG3720">
    <property type="taxonomic scope" value="Eukaryota"/>
</dbReference>